<name>F0VLP2_NEOCL</name>
<evidence type="ECO:0000313" key="3">
    <source>
        <dbReference type="EMBL" id="CBZ54170.1"/>
    </source>
</evidence>
<protein>
    <submittedName>
        <fullName evidence="3">Uncharacterized protein</fullName>
    </submittedName>
</protein>
<dbReference type="OMA" id="HNAIEEE"/>
<feature type="compositionally biased region" description="Low complexity" evidence="2">
    <location>
        <begin position="390"/>
        <end position="406"/>
    </location>
</feature>
<keyword evidence="1" id="KW-0175">Coiled coil</keyword>
<dbReference type="GeneID" id="13442101"/>
<feature type="region of interest" description="Disordered" evidence="2">
    <location>
        <begin position="322"/>
        <end position="486"/>
    </location>
</feature>
<evidence type="ECO:0000313" key="4">
    <source>
        <dbReference type="EMBL" id="CEL68871.1"/>
    </source>
</evidence>
<feature type="region of interest" description="Disordered" evidence="2">
    <location>
        <begin position="1"/>
        <end position="139"/>
    </location>
</feature>
<reference evidence="4" key="4">
    <citation type="journal article" date="2015" name="PLoS ONE">
        <title>Comprehensive Evaluation of Toxoplasma gondii VEG and Neospora caninum LIV Genomes with Tachyzoite Stage Transcriptome and Proteome Defines Novel Transcript Features.</title>
        <authorList>
            <person name="Ramaprasad A."/>
            <person name="Mourier T."/>
            <person name="Naeem R."/>
            <person name="Malas T.B."/>
            <person name="Moussa E."/>
            <person name="Panigrahi A."/>
            <person name="Vermont S.J."/>
            <person name="Otto T.D."/>
            <person name="Wastling J."/>
            <person name="Pain A."/>
        </authorList>
    </citation>
    <scope>NUCLEOTIDE SEQUENCE</scope>
    <source>
        <strain evidence="4">Liverpool</strain>
    </source>
</reference>
<dbReference type="eggNOG" id="ENOG502R07V">
    <property type="taxonomic scope" value="Eukaryota"/>
</dbReference>
<feature type="compositionally biased region" description="Polar residues" evidence="2">
    <location>
        <begin position="28"/>
        <end position="42"/>
    </location>
</feature>
<evidence type="ECO:0000256" key="1">
    <source>
        <dbReference type="SAM" id="Coils"/>
    </source>
</evidence>
<accession>F0VLP2</accession>
<keyword evidence="5" id="KW-1185">Reference proteome</keyword>
<feature type="region of interest" description="Disordered" evidence="2">
    <location>
        <begin position="236"/>
        <end position="261"/>
    </location>
</feature>
<organism evidence="3 5">
    <name type="scientific">Neospora caninum (strain Liverpool)</name>
    <dbReference type="NCBI Taxonomy" id="572307"/>
    <lineage>
        <taxon>Eukaryota</taxon>
        <taxon>Sar</taxon>
        <taxon>Alveolata</taxon>
        <taxon>Apicomplexa</taxon>
        <taxon>Conoidasida</taxon>
        <taxon>Coccidia</taxon>
        <taxon>Eucoccidiorida</taxon>
        <taxon>Eimeriorina</taxon>
        <taxon>Sarcocystidae</taxon>
        <taxon>Neospora</taxon>
    </lineage>
</organism>
<dbReference type="AlphaFoldDB" id="F0VLP2"/>
<feature type="region of interest" description="Disordered" evidence="2">
    <location>
        <begin position="570"/>
        <end position="634"/>
    </location>
</feature>
<dbReference type="Proteomes" id="UP000007494">
    <property type="component" value="Chromosome X"/>
</dbReference>
<gene>
    <name evidence="4" type="ORF">BN1204_046020</name>
    <name evidence="3" type="ORF">NCLIV_046020</name>
</gene>
<evidence type="ECO:0000313" key="5">
    <source>
        <dbReference type="Proteomes" id="UP000007494"/>
    </source>
</evidence>
<reference evidence="3" key="2">
    <citation type="submission" date="2011-03" db="EMBL/GenBank/DDBJ databases">
        <title>Comparative genomics and transcriptomics of Neospora caninum and Toxoplasma gondii.</title>
        <authorList>
            <person name="Reid A.J."/>
            <person name="Sohal A."/>
            <person name="Harris D."/>
            <person name="Quail M."/>
            <person name="Sanders M."/>
            <person name="Berriman M."/>
            <person name="Wastling J.M."/>
            <person name="Pain A."/>
        </authorList>
    </citation>
    <scope>NUCLEOTIDE SEQUENCE</scope>
    <source>
        <strain evidence="3">Liverpool</strain>
    </source>
</reference>
<feature type="compositionally biased region" description="Low complexity" evidence="2">
    <location>
        <begin position="466"/>
        <end position="477"/>
    </location>
</feature>
<sequence length="657" mass="67781">MAWVPGPRLGGGAAAGYRDAGPEKPSNPLKSSLVRSPGQRETLTLPGSRGGDAVSLMRSLSPTGASPHGLEPQLASGPQPGPFPGGQLGSLGVRVPRMPSAAGRGVWQGSTASPSASQPVEPSQFSPTRFRPSSSRRFPSVATASLDQLKALRLDLLEEQKSHQLKMAEINREALELQETLRSQQATVLELQQKLISQQRAFQDELVALRLSAPLAFVSLSPEGTCEPRELKALSGYGVETPSGPNSGGGVARPHPSAGGDSLLARKRQLQAAEESLSVTQAKLEATRQMLHSVIEDEEGSRAGSSNRSVSDLVQALPVTVSVSKAPSSAEAAVQPGQGRVEGGGRVAPGSSFRGEQAARPERGGEQPGTPEWASPPTPVVPKLLPAKTSGSPPSSQSINESSAPSHGGPTGVGIASGSRDPAPGLTPGGLSPTNVSRLPVLQDTSRKSTLYPMTQAKRSTLTLTVSSAAVSPPQASGLSKVSDTAGVNTSSVTRQSLEIPTFSPSAPKVNNSTIVKTSTPSYVSRLSNAVDSGATKTSAVPPAAQLLGKANMPRNLRPSEAAGLAVHKPTLQPTHKQIRPALSPPGFLGLESSAGASQAPTGKWFNEQNRRPNNSIATGVLKPSVGATPTRVATQKLTTGEKTLLLPSGPRIIAPS</sequence>
<dbReference type="RefSeq" id="XP_003884201.1">
    <property type="nucleotide sequence ID" value="XM_003884152.1"/>
</dbReference>
<feature type="compositionally biased region" description="Polar residues" evidence="2">
    <location>
        <begin position="448"/>
        <end position="465"/>
    </location>
</feature>
<dbReference type="EMBL" id="FR823391">
    <property type="protein sequence ID" value="CBZ54170.1"/>
    <property type="molecule type" value="Genomic_DNA"/>
</dbReference>
<dbReference type="OrthoDB" id="10328299at2759"/>
<reference evidence="5" key="3">
    <citation type="journal article" date="2012" name="PLoS Pathog.">
        <title>Comparative genomics of the apicomplexan parasites Toxoplasma gondii and Neospora caninum: Coccidia differing in host range and transmission strategy.</title>
        <authorList>
            <person name="Reid A.J."/>
            <person name="Vermont S.J."/>
            <person name="Cotton J.A."/>
            <person name="Harris D."/>
            <person name="Hill-Cawthorne G.A."/>
            <person name="Konen-Waisman S."/>
            <person name="Latham S.M."/>
            <person name="Mourier T."/>
            <person name="Norton R."/>
            <person name="Quail M.A."/>
            <person name="Sanders M."/>
            <person name="Shanmugam D."/>
            <person name="Sohal A."/>
            <person name="Wasmuth J.D."/>
            <person name="Brunk B."/>
            <person name="Grigg M.E."/>
            <person name="Howard J.C."/>
            <person name="Parkinson J."/>
            <person name="Roos D.S."/>
            <person name="Trees A.J."/>
            <person name="Berriman M."/>
            <person name="Pain A."/>
            <person name="Wastling J.M."/>
        </authorList>
    </citation>
    <scope>NUCLEOTIDE SEQUENCE [LARGE SCALE GENOMIC DNA]</scope>
    <source>
        <strain evidence="5">Liverpool</strain>
    </source>
</reference>
<feature type="compositionally biased region" description="Low complexity" evidence="2">
    <location>
        <begin position="122"/>
        <end position="139"/>
    </location>
</feature>
<proteinExistence type="predicted"/>
<feature type="coiled-coil region" evidence="1">
    <location>
        <begin position="158"/>
        <end position="194"/>
    </location>
</feature>
<dbReference type="VEuPathDB" id="ToxoDB:NCLIV_046020"/>
<dbReference type="InParanoid" id="F0VLP2"/>
<dbReference type="EMBL" id="LN714485">
    <property type="protein sequence ID" value="CEL68871.1"/>
    <property type="molecule type" value="Genomic_DNA"/>
</dbReference>
<reference evidence="3" key="1">
    <citation type="submission" date="2011-02" db="EMBL/GenBank/DDBJ databases">
        <authorList>
            <person name="Aslett M."/>
        </authorList>
    </citation>
    <scope>NUCLEOTIDE SEQUENCE</scope>
    <source>
        <strain evidence="3">Liverpool</strain>
    </source>
</reference>
<feature type="compositionally biased region" description="Polar residues" evidence="2">
    <location>
        <begin position="108"/>
        <end position="121"/>
    </location>
</feature>
<evidence type="ECO:0000256" key="2">
    <source>
        <dbReference type="SAM" id="MobiDB-lite"/>
    </source>
</evidence>